<name>A0A9J6CWW0_RHIMP</name>
<organism evidence="3 4">
    <name type="scientific">Rhipicephalus microplus</name>
    <name type="common">Cattle tick</name>
    <name type="synonym">Boophilus microplus</name>
    <dbReference type="NCBI Taxonomy" id="6941"/>
    <lineage>
        <taxon>Eukaryota</taxon>
        <taxon>Metazoa</taxon>
        <taxon>Ecdysozoa</taxon>
        <taxon>Arthropoda</taxon>
        <taxon>Chelicerata</taxon>
        <taxon>Arachnida</taxon>
        <taxon>Acari</taxon>
        <taxon>Parasitiformes</taxon>
        <taxon>Ixodida</taxon>
        <taxon>Ixodoidea</taxon>
        <taxon>Ixodidae</taxon>
        <taxon>Rhipicephalinae</taxon>
        <taxon>Rhipicephalus</taxon>
        <taxon>Boophilus</taxon>
    </lineage>
</organism>
<evidence type="ECO:0000313" key="3">
    <source>
        <dbReference type="EMBL" id="KAH7948635.1"/>
    </source>
</evidence>
<gene>
    <name evidence="3" type="ORF">HPB51_028436</name>
</gene>
<comment type="caution">
    <text evidence="3">The sequence shown here is derived from an EMBL/GenBank/DDBJ whole genome shotgun (WGS) entry which is preliminary data.</text>
</comment>
<feature type="region of interest" description="Disordered" evidence="2">
    <location>
        <begin position="466"/>
        <end position="500"/>
    </location>
</feature>
<feature type="region of interest" description="Disordered" evidence="2">
    <location>
        <begin position="18"/>
        <end position="67"/>
    </location>
</feature>
<keyword evidence="1" id="KW-0175">Coiled coil</keyword>
<reference evidence="3" key="1">
    <citation type="journal article" date="2020" name="Cell">
        <title>Large-Scale Comparative Analyses of Tick Genomes Elucidate Their Genetic Diversity and Vector Capacities.</title>
        <authorList>
            <consortium name="Tick Genome and Microbiome Consortium (TIGMIC)"/>
            <person name="Jia N."/>
            <person name="Wang J."/>
            <person name="Shi W."/>
            <person name="Du L."/>
            <person name="Sun Y."/>
            <person name="Zhan W."/>
            <person name="Jiang J.F."/>
            <person name="Wang Q."/>
            <person name="Zhang B."/>
            <person name="Ji P."/>
            <person name="Bell-Sakyi L."/>
            <person name="Cui X.M."/>
            <person name="Yuan T.T."/>
            <person name="Jiang B.G."/>
            <person name="Yang W.F."/>
            <person name="Lam T.T."/>
            <person name="Chang Q.C."/>
            <person name="Ding S.J."/>
            <person name="Wang X.J."/>
            <person name="Zhu J.G."/>
            <person name="Ruan X.D."/>
            <person name="Zhao L."/>
            <person name="Wei J.T."/>
            <person name="Ye R.Z."/>
            <person name="Que T.C."/>
            <person name="Du C.H."/>
            <person name="Zhou Y.H."/>
            <person name="Cheng J.X."/>
            <person name="Dai P.F."/>
            <person name="Guo W.B."/>
            <person name="Han X.H."/>
            <person name="Huang E.J."/>
            <person name="Li L.F."/>
            <person name="Wei W."/>
            <person name="Gao Y.C."/>
            <person name="Liu J.Z."/>
            <person name="Shao H.Z."/>
            <person name="Wang X."/>
            <person name="Wang C.C."/>
            <person name="Yang T.C."/>
            <person name="Huo Q.B."/>
            <person name="Li W."/>
            <person name="Chen H.Y."/>
            <person name="Chen S.E."/>
            <person name="Zhou L.G."/>
            <person name="Ni X.B."/>
            <person name="Tian J.H."/>
            <person name="Sheng Y."/>
            <person name="Liu T."/>
            <person name="Pan Y.S."/>
            <person name="Xia L.Y."/>
            <person name="Li J."/>
            <person name="Zhao F."/>
            <person name="Cao W.C."/>
        </authorList>
    </citation>
    <scope>NUCLEOTIDE SEQUENCE</scope>
    <source>
        <strain evidence="3">Rmic-2018</strain>
    </source>
</reference>
<feature type="coiled-coil region" evidence="1">
    <location>
        <begin position="408"/>
        <end position="442"/>
    </location>
</feature>
<feature type="region of interest" description="Disordered" evidence="2">
    <location>
        <begin position="308"/>
        <end position="388"/>
    </location>
</feature>
<dbReference type="EMBL" id="JABSTU010005156">
    <property type="protein sequence ID" value="KAH7948635.1"/>
    <property type="molecule type" value="Genomic_DNA"/>
</dbReference>
<dbReference type="Proteomes" id="UP000821866">
    <property type="component" value="Unassembled WGS sequence"/>
</dbReference>
<feature type="compositionally biased region" description="Basic and acidic residues" evidence="2">
    <location>
        <begin position="321"/>
        <end position="343"/>
    </location>
</feature>
<feature type="compositionally biased region" description="Polar residues" evidence="2">
    <location>
        <begin position="56"/>
        <end position="65"/>
    </location>
</feature>
<dbReference type="AlphaFoldDB" id="A0A9J6CWW0"/>
<feature type="region of interest" description="Disordered" evidence="2">
    <location>
        <begin position="539"/>
        <end position="574"/>
    </location>
</feature>
<accession>A0A9J6CWW0</accession>
<reference evidence="3" key="2">
    <citation type="submission" date="2021-09" db="EMBL/GenBank/DDBJ databases">
        <authorList>
            <person name="Jia N."/>
            <person name="Wang J."/>
            <person name="Shi W."/>
            <person name="Du L."/>
            <person name="Sun Y."/>
            <person name="Zhan W."/>
            <person name="Jiang J."/>
            <person name="Wang Q."/>
            <person name="Zhang B."/>
            <person name="Ji P."/>
            <person name="Sakyi L.B."/>
            <person name="Cui X."/>
            <person name="Yuan T."/>
            <person name="Jiang B."/>
            <person name="Yang W."/>
            <person name="Lam T.T.-Y."/>
            <person name="Chang Q."/>
            <person name="Ding S."/>
            <person name="Wang X."/>
            <person name="Zhu J."/>
            <person name="Ruan X."/>
            <person name="Zhao L."/>
            <person name="Wei J."/>
            <person name="Que T."/>
            <person name="Du C."/>
            <person name="Cheng J."/>
            <person name="Dai P."/>
            <person name="Han X."/>
            <person name="Huang E."/>
            <person name="Gao Y."/>
            <person name="Liu J."/>
            <person name="Shao H."/>
            <person name="Ye R."/>
            <person name="Li L."/>
            <person name="Wei W."/>
            <person name="Wang X."/>
            <person name="Wang C."/>
            <person name="Huo Q."/>
            <person name="Li W."/>
            <person name="Guo W."/>
            <person name="Chen H."/>
            <person name="Chen S."/>
            <person name="Zhou L."/>
            <person name="Zhou L."/>
            <person name="Ni X."/>
            <person name="Tian J."/>
            <person name="Zhou Y."/>
            <person name="Sheng Y."/>
            <person name="Liu T."/>
            <person name="Pan Y."/>
            <person name="Xia L."/>
            <person name="Li J."/>
            <person name="Zhao F."/>
            <person name="Cao W."/>
        </authorList>
    </citation>
    <scope>NUCLEOTIDE SEQUENCE</scope>
    <source>
        <strain evidence="3">Rmic-2018</strain>
        <tissue evidence="3">Larvae</tissue>
    </source>
</reference>
<feature type="compositionally biased region" description="Pro residues" evidence="2">
    <location>
        <begin position="542"/>
        <end position="557"/>
    </location>
</feature>
<feature type="compositionally biased region" description="Basic residues" evidence="2">
    <location>
        <begin position="344"/>
        <end position="368"/>
    </location>
</feature>
<evidence type="ECO:0008006" key="5">
    <source>
        <dbReference type="Google" id="ProtNLM"/>
    </source>
</evidence>
<feature type="compositionally biased region" description="Low complexity" evidence="2">
    <location>
        <begin position="558"/>
        <end position="567"/>
    </location>
</feature>
<evidence type="ECO:0000313" key="4">
    <source>
        <dbReference type="Proteomes" id="UP000821866"/>
    </source>
</evidence>
<proteinExistence type="predicted"/>
<evidence type="ECO:0000256" key="1">
    <source>
        <dbReference type="SAM" id="Coils"/>
    </source>
</evidence>
<sequence>MVSGTDLLATEFNPEEWSVVMNARQRSPRQQSKETEGTRSSKAASAAETPARKTESPPSVSSKLDNTAVARPHLKRLPRLPVDDFKIVFRPSAGVDLAQYNDVELRAAVVAKSGLHSVVADEDLVCTNLVKNIFTVSTSCADRVANYAKIQELTLRGKKLGFHAYIAPPDGARAGIIYRAWNGESPQDLLQELRRANPLLPIVQARDMGRTSRSVLIHFMAEELPPSVKMFGILYAVFNFRPKVEACLNCRQVGHRRDVCPLPNRLTCSSCGQKHPEDYPCTPQCIICGDAHNTGDRACKQRFQRGFSRLSRPRQSPQQEHQQEQPEFQLEKEFFSSIDDRNRSSRSKSPGRNRSSRSRSPGRNHGSKGKSPGRSASQSRDFSTKPEKVSWAKQASCSCCMLSDAKENSKTQETIERLMRENQELKQQLALVLERLSALAAAPPASSPPLSGSPSVIEPDMAAESGTDIIDSSPQPAKKKRTEQPESSEDDFKSTSQKIRKEHRELKQKVDLGFTQIAERFNKIESILDVLVARLESLPQSQPSPAPSQPYPPPAPLPHLHSLHSAYGNGIAVD</sequence>
<keyword evidence="4" id="KW-1185">Reference proteome</keyword>
<evidence type="ECO:0000256" key="2">
    <source>
        <dbReference type="SAM" id="MobiDB-lite"/>
    </source>
</evidence>
<protein>
    <recommendedName>
        <fullName evidence="5">CCHC-type domain-containing protein</fullName>
    </recommendedName>
</protein>